<organism evidence="9 10">
    <name type="scientific">Amphritea japonica ATCC BAA-1530</name>
    <dbReference type="NCBI Taxonomy" id="1278309"/>
    <lineage>
        <taxon>Bacteria</taxon>
        <taxon>Pseudomonadati</taxon>
        <taxon>Pseudomonadota</taxon>
        <taxon>Gammaproteobacteria</taxon>
        <taxon>Oceanospirillales</taxon>
        <taxon>Oceanospirillaceae</taxon>
        <taxon>Amphritea</taxon>
    </lineage>
</organism>
<dbReference type="Gene3D" id="3.30.70.580">
    <property type="entry name" value="Pseudouridine synthase I, catalytic domain, N-terminal subdomain"/>
    <property type="match status" value="1"/>
</dbReference>
<evidence type="ECO:0000256" key="4">
    <source>
        <dbReference type="ARBA" id="ARBA00036749"/>
    </source>
</evidence>
<evidence type="ECO:0000313" key="10">
    <source>
        <dbReference type="Proteomes" id="UP000595663"/>
    </source>
</evidence>
<dbReference type="Gene3D" id="3.10.290.10">
    <property type="entry name" value="RNA-binding S4 domain"/>
    <property type="match status" value="1"/>
</dbReference>
<evidence type="ECO:0000259" key="8">
    <source>
        <dbReference type="SMART" id="SM00363"/>
    </source>
</evidence>
<dbReference type="GO" id="GO:0003723">
    <property type="term" value="F:RNA binding"/>
    <property type="evidence" value="ECO:0007669"/>
    <property type="project" value="UniProtKB-KW"/>
</dbReference>
<dbReference type="AlphaFoldDB" id="A0A7R6SSG8"/>
<dbReference type="Pfam" id="PF00849">
    <property type="entry name" value="PseudoU_synth_2"/>
    <property type="match status" value="1"/>
</dbReference>
<dbReference type="FunFam" id="3.30.70.1560:FF:000001">
    <property type="entry name" value="Pseudouridine synthase"/>
    <property type="match status" value="1"/>
</dbReference>
<dbReference type="GO" id="GO:0005829">
    <property type="term" value="C:cytosol"/>
    <property type="evidence" value="ECO:0007669"/>
    <property type="project" value="UniProtKB-ARBA"/>
</dbReference>
<keyword evidence="10" id="KW-1185">Reference proteome</keyword>
<dbReference type="EC" id="5.4.99.-" evidence="7"/>
<comment type="function">
    <text evidence="5">Responsible for synthesis of pseudouridine from uracil-516 in 16S ribosomal RNA.</text>
</comment>
<dbReference type="PANTHER" id="PTHR47683:SF4">
    <property type="entry name" value="PSEUDOURIDINE SYNTHASE"/>
    <property type="match status" value="1"/>
</dbReference>
<dbReference type="GO" id="GO:0000455">
    <property type="term" value="P:enzyme-directed rRNA pseudouridine synthesis"/>
    <property type="evidence" value="ECO:0007669"/>
    <property type="project" value="UniProtKB-ARBA"/>
</dbReference>
<accession>A0A7R6SSG8</accession>
<dbReference type="InterPro" id="IPR002942">
    <property type="entry name" value="S4_RNA-bd"/>
</dbReference>
<dbReference type="Proteomes" id="UP000595663">
    <property type="component" value="Chromosome"/>
</dbReference>
<proteinExistence type="inferred from homology"/>
<dbReference type="PANTHER" id="PTHR47683">
    <property type="entry name" value="PSEUDOURIDINE SYNTHASE FAMILY PROTEIN-RELATED"/>
    <property type="match status" value="1"/>
</dbReference>
<dbReference type="InterPro" id="IPR042092">
    <property type="entry name" value="PsdUridine_s_RsuA/RluB/E/F_cat"/>
</dbReference>
<dbReference type="GO" id="GO:0160136">
    <property type="term" value="F:16S rRNA pseudouridine(516) synthase activity"/>
    <property type="evidence" value="ECO:0007669"/>
    <property type="project" value="UniProtKB-EC"/>
</dbReference>
<dbReference type="InterPro" id="IPR020103">
    <property type="entry name" value="PsdUridine_synth_cat_dom_sf"/>
</dbReference>
<dbReference type="PROSITE" id="PS01149">
    <property type="entry name" value="PSI_RSU"/>
    <property type="match status" value="1"/>
</dbReference>
<dbReference type="SUPFAM" id="SSF55120">
    <property type="entry name" value="Pseudouridine synthase"/>
    <property type="match status" value="1"/>
</dbReference>
<dbReference type="InterPro" id="IPR036986">
    <property type="entry name" value="S4_RNA-bd_sf"/>
</dbReference>
<dbReference type="NCBIfam" id="TIGR00093">
    <property type="entry name" value="pseudouridine synthase"/>
    <property type="match status" value="1"/>
</dbReference>
<dbReference type="InterPro" id="IPR018496">
    <property type="entry name" value="PsdUridine_synth_RsuA/RluB_CS"/>
</dbReference>
<dbReference type="EMBL" id="AP014545">
    <property type="protein sequence ID" value="BBB25620.1"/>
    <property type="molecule type" value="Genomic_DNA"/>
</dbReference>
<name>A0A7R6SSG8_9GAMM</name>
<dbReference type="InterPro" id="IPR000748">
    <property type="entry name" value="PsdUridine_synth_RsuA/RluB/E/F"/>
</dbReference>
<comment type="similarity">
    <text evidence="1 7">Belongs to the pseudouridine synthase RsuA family.</text>
</comment>
<evidence type="ECO:0000256" key="2">
    <source>
        <dbReference type="ARBA" id="ARBA00022884"/>
    </source>
</evidence>
<dbReference type="InterPro" id="IPR020094">
    <property type="entry name" value="TruA/RsuA/RluB/E/F_N"/>
</dbReference>
<evidence type="ECO:0000256" key="3">
    <source>
        <dbReference type="ARBA" id="ARBA00023235"/>
    </source>
</evidence>
<dbReference type="InterPro" id="IPR050343">
    <property type="entry name" value="RsuA_PseudoU_synthase"/>
</dbReference>
<dbReference type="InterPro" id="IPR006145">
    <property type="entry name" value="PsdUridine_synth_RsuA/RluA"/>
</dbReference>
<dbReference type="CDD" id="cd00165">
    <property type="entry name" value="S4"/>
    <property type="match status" value="1"/>
</dbReference>
<reference evidence="9 10" key="1">
    <citation type="journal article" date="2008" name="Int. J. Syst. Evol. Microbiol.">
        <title>Amphritea japonica sp. nov. and Amphritea balenae sp. nov., isolated from the sediment adjacent to sperm whale carcasses off Kagoshima, Japan.</title>
        <authorList>
            <person name="Miyazaki M."/>
            <person name="Nogi Y."/>
            <person name="Fujiwara Y."/>
            <person name="Kawato M."/>
            <person name="Nagahama T."/>
            <person name="Kubokawa K."/>
            <person name="Horikoshi K."/>
        </authorList>
    </citation>
    <scope>NUCLEOTIDE SEQUENCE [LARGE SCALE GENOMIC DNA]</scope>
    <source>
        <strain evidence="9 10">ATCC BAA-1530</strain>
    </source>
</reference>
<dbReference type="CDD" id="cd02553">
    <property type="entry name" value="PseudoU_synth_RsuA"/>
    <property type="match status" value="1"/>
</dbReference>
<dbReference type="RefSeq" id="WP_019622039.1">
    <property type="nucleotide sequence ID" value="NZ_AP014545.1"/>
</dbReference>
<evidence type="ECO:0000256" key="1">
    <source>
        <dbReference type="ARBA" id="ARBA00008348"/>
    </source>
</evidence>
<evidence type="ECO:0000256" key="5">
    <source>
        <dbReference type="ARBA" id="ARBA00037590"/>
    </source>
</evidence>
<dbReference type="Gene3D" id="3.30.70.1560">
    <property type="entry name" value="Alpha-L RNA-binding motif"/>
    <property type="match status" value="1"/>
</dbReference>
<dbReference type="PROSITE" id="PS50889">
    <property type="entry name" value="S4"/>
    <property type="match status" value="1"/>
</dbReference>
<dbReference type="SMART" id="SM00363">
    <property type="entry name" value="S4"/>
    <property type="match status" value="1"/>
</dbReference>
<comment type="catalytic activity">
    <reaction evidence="4">
        <text>uridine(516) in 16S rRNA = pseudouridine(516) in 16S rRNA</text>
        <dbReference type="Rhea" id="RHEA:38867"/>
        <dbReference type="Rhea" id="RHEA-COMP:10089"/>
        <dbReference type="Rhea" id="RHEA-COMP:10090"/>
        <dbReference type="ChEBI" id="CHEBI:65314"/>
        <dbReference type="ChEBI" id="CHEBI:65315"/>
        <dbReference type="EC" id="5.4.99.19"/>
    </reaction>
</comment>
<keyword evidence="3 7" id="KW-0413">Isomerase</keyword>
<dbReference type="KEGG" id="ajp:AMJAP_1023"/>
<evidence type="ECO:0000313" key="9">
    <source>
        <dbReference type="EMBL" id="BBB25620.1"/>
    </source>
</evidence>
<gene>
    <name evidence="9" type="ORF">AMJAP_1023</name>
</gene>
<sequence length="232" mass="26044">MRLDKYICKSTEFSLTDALALIENKRAAVNGIVAIEASYQVHKNNSVTLDGETLTPRKSRYFVLHKPTDMICSNVDEKYPSVLNLLDIDRVSELHIAGRLDADTTGLVLVTDDGHWSFNLTSPKNNCEKVYKVLLSRPISADATQRFLEGVLLQGEAKLTLPAKLDIIDSYNVLLTLTEGRFHQVKRMFTAIGNRVKSLHRQQIGDLELDVEVGHWRSLTHGEVEALSINDQ</sequence>
<dbReference type="SUPFAM" id="SSF55174">
    <property type="entry name" value="Alpha-L RNA-binding motif"/>
    <property type="match status" value="1"/>
</dbReference>
<evidence type="ECO:0000256" key="6">
    <source>
        <dbReference type="PROSITE-ProRule" id="PRU00182"/>
    </source>
</evidence>
<evidence type="ECO:0000256" key="7">
    <source>
        <dbReference type="RuleBase" id="RU003887"/>
    </source>
</evidence>
<feature type="domain" description="RNA-binding S4" evidence="8">
    <location>
        <begin position="1"/>
        <end position="68"/>
    </location>
</feature>
<keyword evidence="2 6" id="KW-0694">RNA-binding</keyword>
<dbReference type="OrthoDB" id="9807213at2"/>
<protein>
    <recommendedName>
        <fullName evidence="7">Pseudouridine synthase</fullName>
        <ecNumber evidence="7">5.4.99.-</ecNumber>
    </recommendedName>
</protein>